<evidence type="ECO:0000313" key="2">
    <source>
        <dbReference type="Proteomes" id="UP001642464"/>
    </source>
</evidence>
<comment type="caution">
    <text evidence="1">The sequence shown here is derived from an EMBL/GenBank/DDBJ whole genome shotgun (WGS) entry which is preliminary data.</text>
</comment>
<protein>
    <submittedName>
        <fullName evidence="1">Uncharacterized protein</fullName>
    </submittedName>
</protein>
<reference evidence="1 2" key="1">
    <citation type="submission" date="2024-02" db="EMBL/GenBank/DDBJ databases">
        <authorList>
            <person name="Chen Y."/>
            <person name="Shah S."/>
            <person name="Dougan E. K."/>
            <person name="Thang M."/>
            <person name="Chan C."/>
        </authorList>
    </citation>
    <scope>NUCLEOTIDE SEQUENCE [LARGE SCALE GENOMIC DNA]</scope>
</reference>
<keyword evidence="2" id="KW-1185">Reference proteome</keyword>
<dbReference type="Proteomes" id="UP001642464">
    <property type="component" value="Unassembled WGS sequence"/>
</dbReference>
<feature type="non-terminal residue" evidence="1">
    <location>
        <position position="146"/>
    </location>
</feature>
<evidence type="ECO:0000313" key="1">
    <source>
        <dbReference type="EMBL" id="CAK9003380.1"/>
    </source>
</evidence>
<organism evidence="1 2">
    <name type="scientific">Durusdinium trenchii</name>
    <dbReference type="NCBI Taxonomy" id="1381693"/>
    <lineage>
        <taxon>Eukaryota</taxon>
        <taxon>Sar</taxon>
        <taxon>Alveolata</taxon>
        <taxon>Dinophyceae</taxon>
        <taxon>Suessiales</taxon>
        <taxon>Symbiodiniaceae</taxon>
        <taxon>Durusdinium</taxon>
    </lineage>
</organism>
<accession>A0ABP0IL93</accession>
<feature type="non-terminal residue" evidence="1">
    <location>
        <position position="1"/>
    </location>
</feature>
<name>A0ABP0IL93_9DINO</name>
<proteinExistence type="predicted"/>
<gene>
    <name evidence="1" type="ORF">SCF082_LOCUS7716</name>
</gene>
<sequence length="146" mass="16546">VNLYVHDDGSCNPADQMTPDDWQAFFLTLSAQMLHMQQASQYFVQVALQIDTKTSKVESTVLLSDAQVNFRHLIEGSKKLGIPAPPSQTVLDELLMAVEIWDTLQVEMNQELHADHIAEVTLERVELLSHEILHELEHVMNLSIPM</sequence>
<dbReference type="EMBL" id="CAXAMM010004384">
    <property type="protein sequence ID" value="CAK9003380.1"/>
    <property type="molecule type" value="Genomic_DNA"/>
</dbReference>